<sequence length="390" mass="43407">MSSQAPWWAFGPLALQLRTPSPNPPSPTPLPPKITRTYIPTSSGPLELLHGPLGDNRRGPPSLRMASTPALLFLHGGFGCAEIWLQYLVNFSGMGYRCYAVSLRGHGKSWHPSFWEMYFTTRGQLAGDVVDAVKWVEQKERELMGHESEGSVVLIAHSAGAALSQYVLSTGLCRVRGFAMVAGVPGFGSFSCYSFWAKTALFHFTYRLFHPRYILATTSQIRAAFFLPSASDETVKWLEQRLSPYESMLWPMQGLFAFVTGPDVLRSITGWTSPEPKRGELEDESHIRDSVLVLAAEKDVLVRPEIAKDAALRYQRALLDVESSDRSEGLDGDGERKEKVKKGIRDLERGVGLRGSGVRFVVLSGATHHFMNEKENGKGMVELLYWVEQL</sequence>
<proteinExistence type="predicted"/>
<dbReference type="PANTHER" id="PTHR43798">
    <property type="entry name" value="MONOACYLGLYCEROL LIPASE"/>
    <property type="match status" value="1"/>
</dbReference>
<evidence type="ECO:0000313" key="3">
    <source>
        <dbReference type="Proteomes" id="UP000799440"/>
    </source>
</evidence>
<dbReference type="Pfam" id="PF12697">
    <property type="entry name" value="Abhydrolase_6"/>
    <property type="match status" value="1"/>
</dbReference>
<reference evidence="2" key="1">
    <citation type="journal article" date="2020" name="Stud. Mycol.">
        <title>101 Dothideomycetes genomes: a test case for predicting lifestyles and emergence of pathogens.</title>
        <authorList>
            <person name="Haridas S."/>
            <person name="Albert R."/>
            <person name="Binder M."/>
            <person name="Bloem J."/>
            <person name="Labutti K."/>
            <person name="Salamov A."/>
            <person name="Andreopoulos B."/>
            <person name="Baker S."/>
            <person name="Barry K."/>
            <person name="Bills G."/>
            <person name="Bluhm B."/>
            <person name="Cannon C."/>
            <person name="Castanera R."/>
            <person name="Culley D."/>
            <person name="Daum C."/>
            <person name="Ezra D."/>
            <person name="Gonzalez J."/>
            <person name="Henrissat B."/>
            <person name="Kuo A."/>
            <person name="Liang C."/>
            <person name="Lipzen A."/>
            <person name="Lutzoni F."/>
            <person name="Magnuson J."/>
            <person name="Mondo S."/>
            <person name="Nolan M."/>
            <person name="Ohm R."/>
            <person name="Pangilinan J."/>
            <person name="Park H.-J."/>
            <person name="Ramirez L."/>
            <person name="Alfaro M."/>
            <person name="Sun H."/>
            <person name="Tritt A."/>
            <person name="Yoshinaga Y."/>
            <person name="Zwiers L.-H."/>
            <person name="Turgeon B."/>
            <person name="Goodwin S."/>
            <person name="Spatafora J."/>
            <person name="Crous P."/>
            <person name="Grigoriev I."/>
        </authorList>
    </citation>
    <scope>NUCLEOTIDE SEQUENCE</scope>
    <source>
        <strain evidence="2">CBS 119925</strain>
    </source>
</reference>
<protein>
    <submittedName>
        <fullName evidence="2">Alpha/beta-hydrolase</fullName>
    </submittedName>
</protein>
<evidence type="ECO:0000259" key="1">
    <source>
        <dbReference type="Pfam" id="PF12697"/>
    </source>
</evidence>
<keyword evidence="3" id="KW-1185">Reference proteome</keyword>
<dbReference type="InterPro" id="IPR050266">
    <property type="entry name" value="AB_hydrolase_sf"/>
</dbReference>
<gene>
    <name evidence="2" type="ORF">M011DRAFT_486308</name>
</gene>
<feature type="domain" description="AB hydrolase-1" evidence="1">
    <location>
        <begin position="71"/>
        <end position="315"/>
    </location>
</feature>
<dbReference type="SUPFAM" id="SSF53474">
    <property type="entry name" value="alpha/beta-Hydrolases"/>
    <property type="match status" value="1"/>
</dbReference>
<dbReference type="Proteomes" id="UP000799440">
    <property type="component" value="Unassembled WGS sequence"/>
</dbReference>
<dbReference type="AlphaFoldDB" id="A0A6A6VFP7"/>
<name>A0A6A6VFP7_9PLEO</name>
<organism evidence="2 3">
    <name type="scientific">Sporormia fimetaria CBS 119925</name>
    <dbReference type="NCBI Taxonomy" id="1340428"/>
    <lineage>
        <taxon>Eukaryota</taxon>
        <taxon>Fungi</taxon>
        <taxon>Dikarya</taxon>
        <taxon>Ascomycota</taxon>
        <taxon>Pezizomycotina</taxon>
        <taxon>Dothideomycetes</taxon>
        <taxon>Pleosporomycetidae</taxon>
        <taxon>Pleosporales</taxon>
        <taxon>Sporormiaceae</taxon>
        <taxon>Sporormia</taxon>
    </lineage>
</organism>
<dbReference type="Gene3D" id="3.40.50.1820">
    <property type="entry name" value="alpha/beta hydrolase"/>
    <property type="match status" value="1"/>
</dbReference>
<dbReference type="GO" id="GO:0016020">
    <property type="term" value="C:membrane"/>
    <property type="evidence" value="ECO:0007669"/>
    <property type="project" value="TreeGrafter"/>
</dbReference>
<dbReference type="EMBL" id="MU006571">
    <property type="protein sequence ID" value="KAF2747917.1"/>
    <property type="molecule type" value="Genomic_DNA"/>
</dbReference>
<evidence type="ECO:0000313" key="2">
    <source>
        <dbReference type="EMBL" id="KAF2747917.1"/>
    </source>
</evidence>
<dbReference type="InterPro" id="IPR029058">
    <property type="entry name" value="AB_hydrolase_fold"/>
</dbReference>
<dbReference type="PANTHER" id="PTHR43798:SF33">
    <property type="entry name" value="HYDROLASE, PUTATIVE (AFU_ORTHOLOGUE AFUA_2G14860)-RELATED"/>
    <property type="match status" value="1"/>
</dbReference>
<dbReference type="InterPro" id="IPR000073">
    <property type="entry name" value="AB_hydrolase_1"/>
</dbReference>
<accession>A0A6A6VFP7</accession>
<dbReference type="OrthoDB" id="8119704at2759"/>